<feature type="compositionally biased region" description="Basic and acidic residues" evidence="18">
    <location>
        <begin position="59"/>
        <end position="71"/>
    </location>
</feature>
<evidence type="ECO:0000256" key="10">
    <source>
        <dbReference type="ARBA" id="ARBA00023098"/>
    </source>
</evidence>
<accession>A0ABR0RBI1</accession>
<feature type="compositionally biased region" description="Polar residues" evidence="18">
    <location>
        <begin position="984"/>
        <end position="1000"/>
    </location>
</feature>
<feature type="compositionally biased region" description="Basic and acidic residues" evidence="18">
    <location>
        <begin position="1001"/>
        <end position="1010"/>
    </location>
</feature>
<feature type="compositionally biased region" description="Polar residues" evidence="18">
    <location>
        <begin position="711"/>
        <end position="722"/>
    </location>
</feature>
<feature type="region of interest" description="Disordered" evidence="18">
    <location>
        <begin position="1103"/>
        <end position="1153"/>
    </location>
</feature>
<feature type="transmembrane region" description="Helical" evidence="17">
    <location>
        <begin position="382"/>
        <end position="406"/>
    </location>
</feature>
<keyword evidence="5" id="KW-0521">NADP</keyword>
<comment type="similarity">
    <text evidence="2 17">Belongs to the ERG4/ERG24 family.</text>
</comment>
<evidence type="ECO:0000256" key="2">
    <source>
        <dbReference type="ARBA" id="ARBA00005402"/>
    </source>
</evidence>
<dbReference type="InterPro" id="IPR001171">
    <property type="entry name" value="ERG24_DHCR-like"/>
</dbReference>
<protein>
    <recommendedName>
        <fullName evidence="15 17">Delta(24(24(1)))-sterol reductase</fullName>
        <ecNumber evidence="15 17">1.3.1.71</ecNumber>
    </recommendedName>
    <alternativeName>
        <fullName evidence="17">C-24(28) sterol reductase</fullName>
    </alternativeName>
    <alternativeName>
        <fullName evidence="17">Sterol Delta(24(28))-reductase</fullName>
    </alternativeName>
</protein>
<comment type="subcellular location">
    <subcellularLocation>
        <location evidence="1">Membrane</location>
        <topology evidence="1">Multi-pass membrane protein</topology>
    </subcellularLocation>
</comment>
<feature type="compositionally biased region" description="Basic and acidic residues" evidence="18">
    <location>
        <begin position="857"/>
        <end position="873"/>
    </location>
</feature>
<evidence type="ECO:0000256" key="16">
    <source>
        <dbReference type="ARBA" id="ARBA00048918"/>
    </source>
</evidence>
<keyword evidence="9 17" id="KW-0756">Sterol biosynthesis</keyword>
<evidence type="ECO:0000256" key="14">
    <source>
        <dbReference type="ARBA" id="ARBA00029435"/>
    </source>
</evidence>
<proteinExistence type="inferred from homology"/>
<keyword evidence="20" id="KW-1185">Reference proteome</keyword>
<evidence type="ECO:0000256" key="1">
    <source>
        <dbReference type="ARBA" id="ARBA00004141"/>
    </source>
</evidence>
<reference evidence="19 20" key="1">
    <citation type="journal article" date="2023" name="Res Sq">
        <title>Genomic and morphological characterization of Knufia obscura isolated from the Mars 2020 spacecraft assembly facility.</title>
        <authorList>
            <person name="Chander A.M."/>
            <person name="Teixeira M.M."/>
            <person name="Singh N.K."/>
            <person name="Williams M.P."/>
            <person name="Parker C.W."/>
            <person name="Leo P."/>
            <person name="Stajich J.E."/>
            <person name="Torok T."/>
            <person name="Tighe S."/>
            <person name="Mason C.E."/>
            <person name="Venkateswaran K."/>
        </authorList>
    </citation>
    <scope>NUCLEOTIDE SEQUENCE [LARGE SCALE GENOMIC DNA]</scope>
    <source>
        <strain evidence="19 20">CCFEE 5817</strain>
    </source>
</reference>
<organism evidence="19 20">
    <name type="scientific">Knufia obscura</name>
    <dbReference type="NCBI Taxonomy" id="1635080"/>
    <lineage>
        <taxon>Eukaryota</taxon>
        <taxon>Fungi</taxon>
        <taxon>Dikarya</taxon>
        <taxon>Ascomycota</taxon>
        <taxon>Pezizomycotina</taxon>
        <taxon>Eurotiomycetes</taxon>
        <taxon>Chaetothyriomycetidae</taxon>
        <taxon>Chaetothyriales</taxon>
        <taxon>Trichomeriaceae</taxon>
        <taxon>Knufia</taxon>
    </lineage>
</organism>
<keyword evidence="6 17" id="KW-0752">Steroid biosynthesis</keyword>
<sequence length="1198" mass="132507">MTITTRSQTGRTPKKPEHPGYVETPGTYKKPRSRKSMPAISDDSVAQGFAADTMNALSEARERTKGVKSEEQPNGDIYGHANGQTRVYINGHAKGQMNGHAKLPKGKIVDGWEVGTDPKVDRSGHKEFGGSFGVSAMMIGFPLLMWYMWIGATYYNGHLPSRAPGQSMSDFLRHLVGLAYEGAFPHAKAWAMYWTMFAFECFLYINAPGIWTRGKPLPHEDGKTLPYYCSGISSWWITNAVALTLHFTGIFPLYTIIDEFGPIMSVAILSGFGVSIIAYVSALYRGKQHRMTGDHIYDFFMGAELNPRMFGILDFKMFFEVRLPWYILYLTTMGMCARQYERYGYVSGEASLLLLAHFLYANACSKGEELIPITWDMYYEKWGFMLIFWNMAGVPLSYCHCTIYLANHHPEEYAWNKYAIVAMHFLYIVVYWIWDTCNGQKNRFRGSLSGSTFDRWTFPPLPYAYIENPKVIESEAGPLLADGWYGKARKVHYTCDLFFALSWGAVTGFHSPFPWFYPFFFTCMIIHRAIRDVERCRIKYGSAWAEYEKQVPYLFIPYYTSLIGRHYTYLSPMPLSRKPSNGSSKAMGRLLNDKIPQRHGYTMTSHPLKPDIVSSAGLAKMPSMFGDLSDEALSSSTTVLAPPIRHESTVQTSIFNLETVTEAVQTSTIGGNFAGPPVSEPLILPSEATTQSSSISPLQSDLFPSGPDPFATTQPASITTRLAASAAGEATPSSPAMTTSQVSAAEPVAPTPRTTLQTSLTSTSSMASQSTSVNPTEIATPECQHDPACAEEQKGASHNRGTIVGPVLGAIAFLVLVFAAYMLFRRRRRRNKQKKLEAAAIWSDKSTRNSQASTNVAKEEAHKDNRDTQERGRSRIKSLEILGEPGPTIPTDGALETLHRKSAPYPPQDQTQTRRASTLSRTWSNASSDPFRTPPNQDQPNKSRIGLALTRYSTADTTRTRPVSPIKPQKPNTIVLQNHNAAINHNKSNRTSTLSAQTDGTARDTIEAETEQPKICKARLVLTARRHSFTPRIINIVAGQNGSRSRSRSRSRDGLNSNEANTNGQRRISDRARSASPAGHGYGYAGSPAKLNAHFGIETWGMGAGRTSSERGRIERAGSGGSTRGRQGERTTGTEQEQKGGVSYPPSSYPKLGRTLSAVKRTIRADKERAFSGTGAVILPETVTVDRRGGRARAGAKE</sequence>
<evidence type="ECO:0000256" key="8">
    <source>
        <dbReference type="ARBA" id="ARBA00023002"/>
    </source>
</evidence>
<feature type="region of interest" description="Disordered" evidence="18">
    <location>
        <begin position="58"/>
        <end position="80"/>
    </location>
</feature>
<keyword evidence="12 17" id="KW-1207">Sterol metabolism</keyword>
<evidence type="ECO:0000313" key="19">
    <source>
        <dbReference type="EMBL" id="KAK5937982.1"/>
    </source>
</evidence>
<keyword evidence="7 17" id="KW-1133">Transmembrane helix</keyword>
<feature type="region of interest" description="Disordered" evidence="18">
    <location>
        <begin position="672"/>
        <end position="781"/>
    </location>
</feature>
<keyword evidence="10 17" id="KW-0443">Lipid metabolism</keyword>
<comment type="pathway">
    <text evidence="14 17">Steroid metabolism; ergosterol biosynthesis.</text>
</comment>
<evidence type="ECO:0000256" key="3">
    <source>
        <dbReference type="ARBA" id="ARBA00022516"/>
    </source>
</evidence>
<feature type="region of interest" description="Disordered" evidence="18">
    <location>
        <begin position="844"/>
        <end position="942"/>
    </location>
</feature>
<feature type="region of interest" description="Disordered" evidence="18">
    <location>
        <begin position="984"/>
        <end position="1010"/>
    </location>
</feature>
<feature type="compositionally biased region" description="Polar residues" evidence="18">
    <location>
        <begin position="1054"/>
        <end position="1066"/>
    </location>
</feature>
<dbReference type="GO" id="GO:0000246">
    <property type="term" value="F:Delta24(24-1) sterol reductase activity"/>
    <property type="evidence" value="ECO:0007669"/>
    <property type="project" value="UniProtKB-EC"/>
</dbReference>
<feature type="compositionally biased region" description="Low complexity" evidence="18">
    <location>
        <begin position="751"/>
        <end position="772"/>
    </location>
</feature>
<feature type="compositionally biased region" description="Polar residues" evidence="18">
    <location>
        <begin position="687"/>
        <end position="699"/>
    </location>
</feature>
<dbReference type="Gene3D" id="1.20.120.1630">
    <property type="match status" value="1"/>
</dbReference>
<evidence type="ECO:0000313" key="20">
    <source>
        <dbReference type="Proteomes" id="UP001334248"/>
    </source>
</evidence>
<dbReference type="Proteomes" id="UP001334248">
    <property type="component" value="Unassembled WGS sequence"/>
</dbReference>
<feature type="transmembrane region" description="Helical" evidence="17">
    <location>
        <begin position="191"/>
        <end position="211"/>
    </location>
</feature>
<dbReference type="Pfam" id="PF01222">
    <property type="entry name" value="ERG4_ERG24"/>
    <property type="match status" value="1"/>
</dbReference>
<dbReference type="PANTHER" id="PTHR21257">
    <property type="entry name" value="DELTA(14)-STEROL REDUCTASE"/>
    <property type="match status" value="1"/>
</dbReference>
<evidence type="ECO:0000256" key="9">
    <source>
        <dbReference type="ARBA" id="ARBA00023011"/>
    </source>
</evidence>
<evidence type="ECO:0000256" key="13">
    <source>
        <dbReference type="ARBA" id="ARBA00023221"/>
    </source>
</evidence>
<evidence type="ECO:0000256" key="7">
    <source>
        <dbReference type="ARBA" id="ARBA00022989"/>
    </source>
</evidence>
<keyword evidence="13 17" id="KW-0753">Steroid metabolism</keyword>
<dbReference type="EC" id="1.3.1.71" evidence="15 17"/>
<keyword evidence="8 17" id="KW-0560">Oxidoreductase</keyword>
<name>A0ABR0RBI1_9EURO</name>
<keyword evidence="4 17" id="KW-0812">Transmembrane</keyword>
<feature type="compositionally biased region" description="Low complexity" evidence="18">
    <location>
        <begin position="1130"/>
        <end position="1141"/>
    </location>
</feature>
<feature type="compositionally biased region" description="Polar residues" evidence="18">
    <location>
        <begin position="908"/>
        <end position="942"/>
    </location>
</feature>
<evidence type="ECO:0000256" key="11">
    <source>
        <dbReference type="ARBA" id="ARBA00023136"/>
    </source>
</evidence>
<feature type="transmembrane region" description="Helical" evidence="17">
    <location>
        <begin position="803"/>
        <end position="824"/>
    </location>
</feature>
<comment type="catalytic activity">
    <reaction evidence="16">
        <text>ergosterol + NADP(+) = ergosta-5,7,22,24(28)-tetraen-3beta-ol + NADPH + H(+)</text>
        <dbReference type="Rhea" id="RHEA:18501"/>
        <dbReference type="ChEBI" id="CHEBI:15378"/>
        <dbReference type="ChEBI" id="CHEBI:16933"/>
        <dbReference type="ChEBI" id="CHEBI:18249"/>
        <dbReference type="ChEBI" id="CHEBI:57783"/>
        <dbReference type="ChEBI" id="CHEBI:58349"/>
        <dbReference type="EC" id="1.3.1.71"/>
    </reaction>
    <physiologicalReaction direction="right-to-left" evidence="16">
        <dbReference type="Rhea" id="RHEA:18503"/>
    </physiologicalReaction>
</comment>
<evidence type="ECO:0000256" key="17">
    <source>
        <dbReference type="RuleBase" id="RU369120"/>
    </source>
</evidence>
<evidence type="ECO:0000256" key="15">
    <source>
        <dbReference type="ARBA" id="ARBA00038892"/>
    </source>
</evidence>
<gene>
    <name evidence="19" type="primary">ERG4</name>
    <name evidence="19" type="ORF">PMZ80_009571</name>
</gene>
<evidence type="ECO:0000256" key="6">
    <source>
        <dbReference type="ARBA" id="ARBA00022955"/>
    </source>
</evidence>
<dbReference type="RefSeq" id="XP_064726072.1">
    <property type="nucleotide sequence ID" value="XM_064877964.1"/>
</dbReference>
<dbReference type="PROSITE" id="PS01018">
    <property type="entry name" value="STEROL_REDUCT_2"/>
    <property type="match status" value="1"/>
</dbReference>
<keyword evidence="11 17" id="KW-0472">Membrane</keyword>
<dbReference type="PROSITE" id="PS01017">
    <property type="entry name" value="STEROL_REDUCT_1"/>
    <property type="match status" value="1"/>
</dbReference>
<dbReference type="GeneID" id="90003020"/>
<evidence type="ECO:0000256" key="4">
    <source>
        <dbReference type="ARBA" id="ARBA00022692"/>
    </source>
</evidence>
<evidence type="ECO:0000256" key="18">
    <source>
        <dbReference type="SAM" id="MobiDB-lite"/>
    </source>
</evidence>
<dbReference type="EMBL" id="JAVHJV010000014">
    <property type="protein sequence ID" value="KAK5937982.1"/>
    <property type="molecule type" value="Genomic_DNA"/>
</dbReference>
<dbReference type="InterPro" id="IPR018083">
    <property type="entry name" value="Sterol_reductase_CS"/>
</dbReference>
<feature type="transmembrane region" description="Helical" evidence="17">
    <location>
        <begin position="232"/>
        <end position="257"/>
    </location>
</feature>
<evidence type="ECO:0000256" key="5">
    <source>
        <dbReference type="ARBA" id="ARBA00022857"/>
    </source>
</evidence>
<keyword evidence="3 17" id="KW-0444">Lipid biosynthesis</keyword>
<dbReference type="PANTHER" id="PTHR21257:SF31">
    <property type="entry name" value="DELTA(24(24(1)))-STEROL REDUCTASE ERG4"/>
    <property type="match status" value="1"/>
</dbReference>
<comment type="caution">
    <text evidence="19">The sequence shown here is derived from an EMBL/GenBank/DDBJ whole genome shotgun (WGS) entry which is preliminary data.</text>
</comment>
<feature type="compositionally biased region" description="Polar residues" evidence="18">
    <location>
        <begin position="731"/>
        <end position="743"/>
    </location>
</feature>
<feature type="transmembrane region" description="Helical" evidence="17">
    <location>
        <begin position="418"/>
        <end position="434"/>
    </location>
</feature>
<feature type="compositionally biased region" description="Polar residues" evidence="18">
    <location>
        <begin position="1"/>
        <end position="11"/>
    </location>
</feature>
<feature type="region of interest" description="Disordered" evidence="18">
    <location>
        <begin position="1"/>
        <end position="45"/>
    </location>
</feature>
<feature type="transmembrane region" description="Helical" evidence="17">
    <location>
        <begin position="263"/>
        <end position="284"/>
    </location>
</feature>
<feature type="region of interest" description="Disordered" evidence="18">
    <location>
        <begin position="1035"/>
        <end position="1081"/>
    </location>
</feature>
<evidence type="ECO:0000256" key="12">
    <source>
        <dbReference type="ARBA" id="ARBA00023166"/>
    </source>
</evidence>
<feature type="transmembrane region" description="Helical" evidence="17">
    <location>
        <begin position="128"/>
        <end position="150"/>
    </location>
</feature>